<accession>A0A1H4M4R1</accession>
<evidence type="ECO:0000313" key="2">
    <source>
        <dbReference type="Proteomes" id="UP000198982"/>
    </source>
</evidence>
<name>A0A1H4M4R1_9PSED</name>
<reference evidence="2" key="1">
    <citation type="submission" date="2016-10" db="EMBL/GenBank/DDBJ databases">
        <authorList>
            <person name="Varghese N."/>
            <person name="Submissions S."/>
        </authorList>
    </citation>
    <scope>NUCLEOTIDE SEQUENCE [LARGE SCALE GENOMIC DNA]</scope>
    <source>
        <strain evidence="2">DSM 9751</strain>
    </source>
</reference>
<keyword evidence="2" id="KW-1185">Reference proteome</keyword>
<evidence type="ECO:0000313" key="1">
    <source>
        <dbReference type="EMBL" id="SEB77402.1"/>
    </source>
</evidence>
<protein>
    <recommendedName>
        <fullName evidence="3">Leucine Rich repeat-containing protein</fullName>
    </recommendedName>
</protein>
<dbReference type="AlphaFoldDB" id="A0A1H4M4R1"/>
<dbReference type="InterPro" id="IPR032675">
    <property type="entry name" value="LRR_dom_sf"/>
</dbReference>
<gene>
    <name evidence="1" type="ORF">SAMN05216178_2205</name>
</gene>
<proteinExistence type="predicted"/>
<dbReference type="SUPFAM" id="SSF52058">
    <property type="entry name" value="L domain-like"/>
    <property type="match status" value="1"/>
</dbReference>
<dbReference type="Proteomes" id="UP000198982">
    <property type="component" value="Unassembled WGS sequence"/>
</dbReference>
<sequence>MFPHRIQAPSQADLEPQVSARLEADDQAQVIVQFAKAEQYDGELLSQLDTLCARFGERLNVRFYSHYPGSAFDARVLLALPHVQSLSLDCLDALEHYEAIGSLPLLREFALQVISANLPGLLALRNLKHLQQLRLSLDKGPAIDLAPLAAMPELHTLSLSVQSHHLDVLSQCPGISHLDLHRMPAKTPLGMVAGMSGLHSLSVSFGSREGMPELRNPHVKELDILRVRGLNRLDLDGFPQLEVLKIEDQAQLGQLDLGGAPQLRKLSLINLKNLGAINHLHSSTIADLRLIKTPQIDLLTLLDTQLPASVQHLKLHSGKRAVDQQIEARQQQLGIPEPRGPY</sequence>
<dbReference type="Gene3D" id="3.80.10.10">
    <property type="entry name" value="Ribonuclease Inhibitor"/>
    <property type="match status" value="1"/>
</dbReference>
<dbReference type="RefSeq" id="WP_092313226.1">
    <property type="nucleotide sequence ID" value="NZ_FNTJ01000001.1"/>
</dbReference>
<organism evidence="1 2">
    <name type="scientific">Pseudomonas saponiphila</name>
    <dbReference type="NCBI Taxonomy" id="556534"/>
    <lineage>
        <taxon>Bacteria</taxon>
        <taxon>Pseudomonadati</taxon>
        <taxon>Pseudomonadota</taxon>
        <taxon>Gammaproteobacteria</taxon>
        <taxon>Pseudomonadales</taxon>
        <taxon>Pseudomonadaceae</taxon>
        <taxon>Pseudomonas</taxon>
    </lineage>
</organism>
<dbReference type="EMBL" id="FNTJ01000001">
    <property type="protein sequence ID" value="SEB77402.1"/>
    <property type="molecule type" value="Genomic_DNA"/>
</dbReference>
<evidence type="ECO:0008006" key="3">
    <source>
        <dbReference type="Google" id="ProtNLM"/>
    </source>
</evidence>